<proteinExistence type="evidence at transcript level"/>
<dbReference type="GeneID" id="101456334"/>
<feature type="compositionally biased region" description="Low complexity" evidence="2">
    <location>
        <begin position="553"/>
        <end position="562"/>
    </location>
</feature>
<reference evidence="4" key="1">
    <citation type="submission" date="2013-07" db="EMBL/GenBank/DDBJ databases">
        <authorList>
            <person name="Geib S."/>
        </authorList>
    </citation>
    <scope>NUCLEOTIDE SEQUENCE</scope>
</reference>
<evidence type="ECO:0000256" key="2">
    <source>
        <dbReference type="SAM" id="MobiDB-lite"/>
    </source>
</evidence>
<evidence type="ECO:0000259" key="3">
    <source>
        <dbReference type="PROSITE" id="PS50106"/>
    </source>
</evidence>
<dbReference type="PANTHER" id="PTHR15545:SF8">
    <property type="entry name" value="SLO-INTERACTING PROTEIN 1"/>
    <property type="match status" value="1"/>
</dbReference>
<feature type="coiled-coil region" evidence="1">
    <location>
        <begin position="820"/>
        <end position="847"/>
    </location>
</feature>
<name>W8C7S8_CERCA</name>
<dbReference type="SUPFAM" id="SSF50156">
    <property type="entry name" value="PDZ domain-like"/>
    <property type="match status" value="1"/>
</dbReference>
<reference evidence="4" key="2">
    <citation type="journal article" date="2014" name="BMC Genomics">
        <title>A genomic perspective to assessing quality of mass-reared SIT flies used in Mediterranean fruit fly (Ceratitis capitata) eradication in California.</title>
        <authorList>
            <person name="Calla B."/>
            <person name="Hall B."/>
            <person name="Hou S."/>
            <person name="Geib S.M."/>
        </authorList>
    </citation>
    <scope>NUCLEOTIDE SEQUENCE</scope>
</reference>
<dbReference type="EMBL" id="GAMC01007851">
    <property type="protein sequence ID" value="JAB98704.1"/>
    <property type="molecule type" value="mRNA"/>
</dbReference>
<dbReference type="OrthoDB" id="6270329at2759"/>
<accession>W8C7S8</accession>
<dbReference type="InterPro" id="IPR001478">
    <property type="entry name" value="PDZ"/>
</dbReference>
<feature type="domain" description="PDZ" evidence="3">
    <location>
        <begin position="164"/>
        <end position="266"/>
    </location>
</feature>
<evidence type="ECO:0000256" key="1">
    <source>
        <dbReference type="SAM" id="Coils"/>
    </source>
</evidence>
<protein>
    <submittedName>
        <fullName evidence="4">Slo-interacting protein 1</fullName>
    </submittedName>
</protein>
<dbReference type="PANTHER" id="PTHR15545">
    <property type="entry name" value="PDZ DOMAIN CONTAINING RING FINGER PROTEIN 3, 4"/>
    <property type="match status" value="1"/>
</dbReference>
<dbReference type="InterPro" id="IPR051971">
    <property type="entry name" value="E3_ubiquitin-PDZ_ligase"/>
</dbReference>
<dbReference type="Pfam" id="PF00595">
    <property type="entry name" value="PDZ"/>
    <property type="match status" value="1"/>
</dbReference>
<dbReference type="InterPro" id="IPR036034">
    <property type="entry name" value="PDZ_sf"/>
</dbReference>
<dbReference type="Gene3D" id="2.30.42.10">
    <property type="match status" value="1"/>
</dbReference>
<feature type="region of interest" description="Disordered" evidence="2">
    <location>
        <begin position="553"/>
        <end position="574"/>
    </location>
</feature>
<dbReference type="PROSITE" id="PS50106">
    <property type="entry name" value="PDZ"/>
    <property type="match status" value="1"/>
</dbReference>
<dbReference type="SMART" id="SM00228">
    <property type="entry name" value="PDZ"/>
    <property type="match status" value="1"/>
</dbReference>
<dbReference type="EMBL" id="GAMC01007853">
    <property type="protein sequence ID" value="JAB98702.1"/>
    <property type="molecule type" value="mRNA"/>
</dbReference>
<feature type="region of interest" description="Disordered" evidence="2">
    <location>
        <begin position="358"/>
        <end position="392"/>
    </location>
</feature>
<gene>
    <name evidence="4" type="primary">SLIP1</name>
</gene>
<dbReference type="CDD" id="cd06716">
    <property type="entry name" value="PDZ2-PDZRN4-like"/>
    <property type="match status" value="1"/>
</dbReference>
<keyword evidence="1" id="KW-0175">Coiled coil</keyword>
<dbReference type="CTD" id="43809"/>
<dbReference type="AlphaFoldDB" id="W8C7S8"/>
<evidence type="ECO:0000313" key="4">
    <source>
        <dbReference type="EMBL" id="JAB98704.1"/>
    </source>
</evidence>
<sequence>MMTDINFVVLKINGTDISQLPDKKVVEMFLTADESLIVEMHPKPSSVHSCFTSQTCINLNCKESNCEHINAKINELQIVPDLKIKNEESESIIDTSISIKFVVAIKSSDQPYNSEDYFHRTSRSTQTDSSYFLYDSAKEATTHFIEHEHNLLEQCLAPEIDIEEITLRKSESNERLGLLVCYNGCANYVNGSENNGALSSSDDNDICTEVFISGIQPNSVACRDGRLRQGDQILQINGKDIKNKEETELLIAENNNAVTLLVSRYLFTDEDDFNDRLMVDQEGDDEEDVEEEEYYVERNVTYENCFLQNDSCELKKALALHSERKTKITNLQTDVLELKPSITTIATTATIQLDLNNSETPEKKTTNAFSSSKDKILAGKNGSEPENLPFQPVKKMNQTTGRKIGQHPRSLSSKINQRCLNAPFGSARFKINEHQEIIYNATEHIYETIPEDSESEHLYCSPYESAAYVTAFGSCSSSATDSFQLQQQKKNVAKWLDICSTPATSKSSNIILSLEEPNRSGSGCIRKHFQSDVSDTISRKINNTVRSTLTTITNVSSSSNGSGNSGGGTNIDISHSLDQDYSSSAYNTTRSHNSTIPLTSLLNQNIEIVESKVRKSQLSKDKVTYEPSKDGCDGILQFSQVLHNNIDVDIQAKPSSNTSVDDQVKFSTNCLYNYDSNMCQILHKNMCREMVSKQRGMHSSSTRELIHHQQNICCPQFVAPNLSQYHFVSSQEVRAGAQQITPVKDVVNPKTISEDEPMVWKVKRRQDGTRYIVRRPARNRCILRERSIRVNTEETRNRDISTTTEEDSMSEVKAGRYWSREERKKHIERARERKQHHQQQINEHSKILQRKRDYLNYKQKSNKHQFSDDTTTKVPHFNIATSIQQHYQLQFNSSRLQKQLISIKETANDTDQCRTSYVQQAEISPKIIKPACDGQPSPLVLVPLNQTATNTPSFPASVEGKNIQNCVSITTM</sequence>
<organism evidence="4">
    <name type="scientific">Ceratitis capitata</name>
    <name type="common">Mediterranean fruit fly</name>
    <name type="synonym">Tephritis capitata</name>
    <dbReference type="NCBI Taxonomy" id="7213"/>
    <lineage>
        <taxon>Eukaryota</taxon>
        <taxon>Metazoa</taxon>
        <taxon>Ecdysozoa</taxon>
        <taxon>Arthropoda</taxon>
        <taxon>Hexapoda</taxon>
        <taxon>Insecta</taxon>
        <taxon>Pterygota</taxon>
        <taxon>Neoptera</taxon>
        <taxon>Endopterygota</taxon>
        <taxon>Diptera</taxon>
        <taxon>Brachycera</taxon>
        <taxon>Muscomorpha</taxon>
        <taxon>Tephritoidea</taxon>
        <taxon>Tephritidae</taxon>
        <taxon>Ceratitis</taxon>
        <taxon>Ceratitis</taxon>
    </lineage>
</organism>
<dbReference type="KEGG" id="ccat:101456334"/>